<gene>
    <name evidence="3" type="ORF">GCM10008088_06500</name>
</gene>
<sequence>MSLKAKKICIVGISLARGGAERAMALQSKIFTDLGYEVHIIILNDDIDYPFAGKIFNLGKTKKGKDNFLKRFWRMHQIRKYVNQHNFDFLVDHRPKDEYFKELLYAKYAYQHLKNRIYIVHSARKETYLTDKPHKISSIYNKNYATVAVSNYIKTELLPEYGIEKITQIYNPFYEVKENAMGEFPEILKDKKYILSYGRLVDATKDFRFLIRSFEASRLWQHHIHLVIMGKGPDLPMLKDYAQQTQARDKILFLPFQKEPFSIIKNSRFVTLTSNYEGFPMVLLESLSLGTPVISLDIKSGPSEIIQHQKNGLLVKNRDENDFANAMKLMWNDEALYAEIKKNTSLSLSKFSLSTITTQWKDLLENTSV</sequence>
<dbReference type="InterPro" id="IPR001296">
    <property type="entry name" value="Glyco_trans_1"/>
</dbReference>
<keyword evidence="3" id="KW-0808">Transferase</keyword>
<evidence type="ECO:0000259" key="2">
    <source>
        <dbReference type="Pfam" id="PF13439"/>
    </source>
</evidence>
<organism evidence="3 4">
    <name type="scientific">Mesonia mobilis</name>
    <dbReference type="NCBI Taxonomy" id="369791"/>
    <lineage>
        <taxon>Bacteria</taxon>
        <taxon>Pseudomonadati</taxon>
        <taxon>Bacteroidota</taxon>
        <taxon>Flavobacteriia</taxon>
        <taxon>Flavobacteriales</taxon>
        <taxon>Flavobacteriaceae</taxon>
        <taxon>Mesonia</taxon>
    </lineage>
</organism>
<accession>A0ABQ3BJ39</accession>
<dbReference type="PANTHER" id="PTHR12526:SF630">
    <property type="entry name" value="GLYCOSYLTRANSFERASE"/>
    <property type="match status" value="1"/>
</dbReference>
<keyword evidence="4" id="KW-1185">Reference proteome</keyword>
<evidence type="ECO:0000313" key="4">
    <source>
        <dbReference type="Proteomes" id="UP000615593"/>
    </source>
</evidence>
<comment type="caution">
    <text evidence="3">The sequence shown here is derived from an EMBL/GenBank/DDBJ whole genome shotgun (WGS) entry which is preliminary data.</text>
</comment>
<dbReference type="Pfam" id="PF00534">
    <property type="entry name" value="Glycos_transf_1"/>
    <property type="match status" value="1"/>
</dbReference>
<dbReference type="EMBL" id="BMWY01000001">
    <property type="protein sequence ID" value="GGZ47596.1"/>
    <property type="molecule type" value="Genomic_DNA"/>
</dbReference>
<dbReference type="GO" id="GO:0016740">
    <property type="term" value="F:transferase activity"/>
    <property type="evidence" value="ECO:0007669"/>
    <property type="project" value="UniProtKB-KW"/>
</dbReference>
<dbReference type="Proteomes" id="UP000615593">
    <property type="component" value="Unassembled WGS sequence"/>
</dbReference>
<evidence type="ECO:0000313" key="3">
    <source>
        <dbReference type="EMBL" id="GGZ47596.1"/>
    </source>
</evidence>
<evidence type="ECO:0000259" key="1">
    <source>
        <dbReference type="Pfam" id="PF00534"/>
    </source>
</evidence>
<reference evidence="4" key="1">
    <citation type="journal article" date="2019" name="Int. J. Syst. Evol. Microbiol.">
        <title>The Global Catalogue of Microorganisms (GCM) 10K type strain sequencing project: providing services to taxonomists for standard genome sequencing and annotation.</title>
        <authorList>
            <consortium name="The Broad Institute Genomics Platform"/>
            <consortium name="The Broad Institute Genome Sequencing Center for Infectious Disease"/>
            <person name="Wu L."/>
            <person name="Ma J."/>
        </authorList>
    </citation>
    <scope>NUCLEOTIDE SEQUENCE [LARGE SCALE GENOMIC DNA]</scope>
    <source>
        <strain evidence="4">KCTC 12708</strain>
    </source>
</reference>
<proteinExistence type="predicted"/>
<dbReference type="Pfam" id="PF13439">
    <property type="entry name" value="Glyco_transf_4"/>
    <property type="match status" value="1"/>
</dbReference>
<dbReference type="CDD" id="cd03811">
    <property type="entry name" value="GT4_GT28_WabH-like"/>
    <property type="match status" value="1"/>
</dbReference>
<dbReference type="PANTHER" id="PTHR12526">
    <property type="entry name" value="GLYCOSYLTRANSFERASE"/>
    <property type="match status" value="1"/>
</dbReference>
<dbReference type="InterPro" id="IPR028098">
    <property type="entry name" value="Glyco_trans_4-like_N"/>
</dbReference>
<dbReference type="RefSeq" id="WP_027885537.1">
    <property type="nucleotide sequence ID" value="NZ_BMWY01000001.1"/>
</dbReference>
<protein>
    <submittedName>
        <fullName evidence="3">Glycosyl transferase</fullName>
    </submittedName>
</protein>
<dbReference type="SUPFAM" id="SSF53756">
    <property type="entry name" value="UDP-Glycosyltransferase/glycogen phosphorylase"/>
    <property type="match status" value="1"/>
</dbReference>
<name>A0ABQ3BJ39_9FLAO</name>
<feature type="domain" description="Glycosyl transferase family 1" evidence="1">
    <location>
        <begin position="187"/>
        <end position="344"/>
    </location>
</feature>
<feature type="domain" description="Glycosyltransferase subfamily 4-like N-terminal" evidence="2">
    <location>
        <begin position="18"/>
        <end position="172"/>
    </location>
</feature>
<dbReference type="GeneID" id="94368305"/>
<dbReference type="Gene3D" id="3.40.50.2000">
    <property type="entry name" value="Glycogen Phosphorylase B"/>
    <property type="match status" value="2"/>
</dbReference>